<gene>
    <name evidence="1" type="ORF">KEC16_16570</name>
</gene>
<comment type="caution">
    <text evidence="1">The sequence shown here is derived from an EMBL/GenBank/DDBJ whole genome shotgun (WGS) entry which is preliminary data.</text>
</comment>
<organism evidence="1 2">
    <name type="scientific">Magnetospirillum sulfuroxidans</name>
    <dbReference type="NCBI Taxonomy" id="611300"/>
    <lineage>
        <taxon>Bacteria</taxon>
        <taxon>Pseudomonadati</taxon>
        <taxon>Pseudomonadota</taxon>
        <taxon>Alphaproteobacteria</taxon>
        <taxon>Rhodospirillales</taxon>
        <taxon>Rhodospirillaceae</taxon>
        <taxon>Magnetospirillum</taxon>
    </lineage>
</organism>
<evidence type="ECO:0000313" key="1">
    <source>
        <dbReference type="EMBL" id="MBR9973340.1"/>
    </source>
</evidence>
<keyword evidence="2" id="KW-1185">Reference proteome</keyword>
<name>A0ABS5IFZ6_9PROT</name>
<dbReference type="RefSeq" id="WP_211550977.1">
    <property type="nucleotide sequence ID" value="NZ_JAGTUF010000021.1"/>
</dbReference>
<sequence>MSDLPVDAERLRHTIAALDDPVELMEQSYVALTQILRRTDERELLDQLSILLGEVVGDLPFDAPEKELRHHTRLAAADCVAILDAAREKRVPHLEHDPVRRAQAANRLLEDDVPPPAAQEDDGPQDLQYSLPPQLAHLLKHIEYPEPAPPNPRGGFASFDDLCLAALQYRVERVLAFFQKHNPAVSRPLPLPFLLSPSFAERYKQAVAALIYPKIKSSRQLRLLASNIDIGTATTESFWEHINDSMKRLLELTWNSAWNDLLLVSELRDGERVLKIKPETKELRDILQPPSPAAYDLPHMGNDEIVLMRSLLSASLDWWPQLSEFWRACHTLYEQEWDPRVFQQQAREGALRDMLLKGFTAFPDPWHDFFVLMLHRVFPRLGTRYLERFAYNLGQTEESRRARMPYLLRYIEQAQARPDIRQQEHRDEDHWQQQVKALANYLKGVSSPTGASAD</sequence>
<accession>A0ABS5IFZ6</accession>
<evidence type="ECO:0000313" key="2">
    <source>
        <dbReference type="Proteomes" id="UP000680714"/>
    </source>
</evidence>
<protein>
    <submittedName>
        <fullName evidence="1">Uncharacterized protein</fullName>
    </submittedName>
</protein>
<proteinExistence type="predicted"/>
<reference evidence="1 2" key="1">
    <citation type="submission" date="2021-04" db="EMBL/GenBank/DDBJ databases">
        <title>Magnetospirillum sulfuroxidans sp. nov., a facultative chemolithoautotrophic sulfur-oxidizing alphaproteobacterium isolated from freshwater sediment and proposals for Paramagetospirillum gen. nov., and Magnetospirillaceae fam. nov.</title>
        <authorList>
            <person name="Koziaeva V."/>
            <person name="Geelhoed J.S."/>
            <person name="Sorokin D.Y."/>
            <person name="Grouzdev D.S."/>
        </authorList>
    </citation>
    <scope>NUCLEOTIDE SEQUENCE [LARGE SCALE GENOMIC DNA]</scope>
    <source>
        <strain evidence="1 2">J10</strain>
    </source>
</reference>
<dbReference type="EMBL" id="JAGTUF010000021">
    <property type="protein sequence ID" value="MBR9973340.1"/>
    <property type="molecule type" value="Genomic_DNA"/>
</dbReference>
<dbReference type="Proteomes" id="UP000680714">
    <property type="component" value="Unassembled WGS sequence"/>
</dbReference>